<dbReference type="Pfam" id="PF02350">
    <property type="entry name" value="Epimerase_2"/>
    <property type="match status" value="1"/>
</dbReference>
<dbReference type="OrthoDB" id="449503at2759"/>
<dbReference type="Proteomes" id="UP000663879">
    <property type="component" value="Unassembled WGS sequence"/>
</dbReference>
<keyword evidence="7" id="KW-1185">Reference proteome</keyword>
<protein>
    <recommendedName>
        <fullName evidence="3">UDP-N-acetylglucosamine 2-epimerase (non-hydrolyzing)</fullName>
        <ecNumber evidence="3">5.1.3.14</ecNumber>
    </recommendedName>
</protein>
<name>A0A814C8Y4_9BILA</name>
<organism evidence="6 7">
    <name type="scientific">Brachionus calyciflorus</name>
    <dbReference type="NCBI Taxonomy" id="104777"/>
    <lineage>
        <taxon>Eukaryota</taxon>
        <taxon>Metazoa</taxon>
        <taxon>Spiralia</taxon>
        <taxon>Gnathifera</taxon>
        <taxon>Rotifera</taxon>
        <taxon>Eurotatoria</taxon>
        <taxon>Monogononta</taxon>
        <taxon>Pseudotrocha</taxon>
        <taxon>Ploima</taxon>
        <taxon>Brachionidae</taxon>
        <taxon>Brachionus</taxon>
    </lineage>
</organism>
<dbReference type="NCBIfam" id="TIGR00236">
    <property type="entry name" value="wecB"/>
    <property type="match status" value="1"/>
</dbReference>
<dbReference type="Gene3D" id="3.90.550.10">
    <property type="entry name" value="Spore Coat Polysaccharide Biosynthesis Protein SpsA, Chain A"/>
    <property type="match status" value="1"/>
</dbReference>
<evidence type="ECO:0000256" key="2">
    <source>
        <dbReference type="ARBA" id="ARBA00038209"/>
    </source>
</evidence>
<dbReference type="GO" id="GO:0008761">
    <property type="term" value="F:UDP-N-acetylglucosamine 2-epimerase activity"/>
    <property type="evidence" value="ECO:0007669"/>
    <property type="project" value="UniProtKB-EC"/>
</dbReference>
<evidence type="ECO:0000259" key="5">
    <source>
        <dbReference type="Pfam" id="PF02350"/>
    </source>
</evidence>
<dbReference type="InterPro" id="IPR029044">
    <property type="entry name" value="Nucleotide-diphossugar_trans"/>
</dbReference>
<evidence type="ECO:0000313" key="6">
    <source>
        <dbReference type="EMBL" id="CAF0937620.1"/>
    </source>
</evidence>
<dbReference type="SUPFAM" id="SSF53448">
    <property type="entry name" value="Nucleotide-diphospho-sugar transferases"/>
    <property type="match status" value="1"/>
</dbReference>
<feature type="transmembrane region" description="Helical" evidence="4">
    <location>
        <begin position="12"/>
        <end position="28"/>
    </location>
</feature>
<proteinExistence type="inferred from homology"/>
<keyword evidence="4" id="KW-1133">Transmembrane helix</keyword>
<evidence type="ECO:0000256" key="3">
    <source>
        <dbReference type="ARBA" id="ARBA00038858"/>
    </source>
</evidence>
<dbReference type="CDD" id="cd00761">
    <property type="entry name" value="Glyco_tranf_GTA_type"/>
    <property type="match status" value="1"/>
</dbReference>
<dbReference type="CDD" id="cd03786">
    <property type="entry name" value="GTB_UDP-GlcNAc_2-Epimerase"/>
    <property type="match status" value="1"/>
</dbReference>
<dbReference type="Gene3D" id="3.40.50.2000">
    <property type="entry name" value="Glycogen Phosphorylase B"/>
    <property type="match status" value="2"/>
</dbReference>
<evidence type="ECO:0000256" key="1">
    <source>
        <dbReference type="ARBA" id="ARBA00023235"/>
    </source>
</evidence>
<feature type="domain" description="UDP-N-acetylglucosamine 2-epimerase" evidence="5">
    <location>
        <begin position="76"/>
        <end position="426"/>
    </location>
</feature>
<dbReference type="AlphaFoldDB" id="A0A814C8Y4"/>
<dbReference type="InterPro" id="IPR029767">
    <property type="entry name" value="WecB-like"/>
</dbReference>
<keyword evidence="4" id="KW-0812">Transmembrane</keyword>
<keyword evidence="1" id="KW-0413">Isomerase</keyword>
<gene>
    <name evidence="6" type="ORF">OXX778_LOCUS13251</name>
</gene>
<comment type="similarity">
    <text evidence="2">Belongs to the UDP-N-acetylglucosamine 2-epimerase family.</text>
</comment>
<dbReference type="PANTHER" id="PTHR43174:SF2">
    <property type="entry name" value="UDP-N-ACETYLGLUCOSAMINE 2-EPIMERASE"/>
    <property type="match status" value="1"/>
</dbReference>
<dbReference type="InterPro" id="IPR003331">
    <property type="entry name" value="UDP_GlcNAc_Epimerase_2_dom"/>
</dbReference>
<dbReference type="PANTHER" id="PTHR43174">
    <property type="entry name" value="UDP-N-ACETYLGLUCOSAMINE 2-EPIMERASE"/>
    <property type="match status" value="1"/>
</dbReference>
<evidence type="ECO:0000313" key="7">
    <source>
        <dbReference type="Proteomes" id="UP000663879"/>
    </source>
</evidence>
<accession>A0A814C8Y4</accession>
<evidence type="ECO:0000256" key="4">
    <source>
        <dbReference type="SAM" id="Phobius"/>
    </source>
</evidence>
<keyword evidence="4" id="KW-0472">Membrane</keyword>
<reference evidence="6" key="1">
    <citation type="submission" date="2021-02" db="EMBL/GenBank/DDBJ databases">
        <authorList>
            <person name="Nowell W R."/>
        </authorList>
    </citation>
    <scope>NUCLEOTIDE SEQUENCE</scope>
    <source>
        <strain evidence="6">Ploen Becks lab</strain>
    </source>
</reference>
<comment type="caution">
    <text evidence="6">The sequence shown here is derived from an EMBL/GenBank/DDBJ whole genome shotgun (WGS) entry which is preliminary data.</text>
</comment>
<dbReference type="SUPFAM" id="SSF53756">
    <property type="entry name" value="UDP-Glycosyltransferase/glycogen phosphorylase"/>
    <property type="match status" value="1"/>
</dbReference>
<dbReference type="EMBL" id="CAJNOC010002514">
    <property type="protein sequence ID" value="CAF0937620.1"/>
    <property type="molecule type" value="Genomic_DNA"/>
</dbReference>
<sequence length="916" mass="104916">MKNLRFKSFNNILIVITFFVCLSILFYLKNSNLIEIKNFKLNSKNENNFLLPKVVIVIGTRPEAVKCAPLISELRKLNYGNKFELVVLSTGQHREILRQTLNSFGQKVDIDLDLMTTNQDLSTFFNSAFQKLTLEFKRLNKVSLVVVQGDTTTALAAALAASYLHISVAHVEAGLRSYDMENPFPEETNRKLIDAVSRLMFAPTEYSKQALVKEGVCPSDIFVTGNTGIDAFYSLQSKNLSHLPSIIKDIQNFKENKNNLKAVILVTMHRRENFDNMKEMCLAIKEIVNKHKENVLVIFPVHPNPNVRKIVNEILKNGDNIRIIEPISYDIFPRVLTESDIILTDSGGIQEESSSIGKPVILMRETTERPEGIYVGTIQQIGVKLDKIVDSVENAINSLRSKNNQNLKLHLFGDGQASRRIGRILEDYFSQKLERNQSCLTKPRQDLLAREVYKLNLTDLNNFNQEKTHLKGTSYFNLNYEPYDLRKSKLIERSKARDRLKMNEIFSLSSKYNISRKDDDEFSITAVVSLYKRTGLAKRWVESLINQTHPPKIIWIVYFASPVANQLDTEVAEVKSLLNQTNTSLFVNKGEMQLKYFGRFQLALQTKTKYVVVFDDDCIPQSRFLESCLYTINTEAYNGILGTKGTPFAENYFYGPVSGSDTITEVDVVGGSWFMEREWVKLMFRDKMFTWQTGEDWQLCVNARVYGNVRSFVMPVNKDDPRTNAVTSDYIAISNRGDTNGQVQSYRHNLRMSQNERGDRHMDSYLRKQKTILIFAEEMKSAEILLNVFHNYVNLSIDVALAVPNKNGFNLDELKRIHEFKFFNDFMIGRNFDSKMTNISTVILMGSLAGPTSIAVATAAQLINYPVLNFLSHEDIKDQIYSDIIRNLATVNIYFNFKTLDPNEIDKFQEAIQKIF</sequence>
<dbReference type="EC" id="5.1.3.14" evidence="3"/>